<dbReference type="Pfam" id="PF00005">
    <property type="entry name" value="ABC_tran"/>
    <property type="match status" value="2"/>
</dbReference>
<dbReference type="InterPro" id="IPR003439">
    <property type="entry name" value="ABC_transporter-like_ATP-bd"/>
</dbReference>
<evidence type="ECO:0000313" key="6">
    <source>
        <dbReference type="Proteomes" id="UP001357485"/>
    </source>
</evidence>
<dbReference type="SMART" id="SM00382">
    <property type="entry name" value="AAA"/>
    <property type="match status" value="2"/>
</dbReference>
<dbReference type="EMBL" id="JAVRRA010008213">
    <property type="protein sequence ID" value="KAK5257545.1"/>
    <property type="molecule type" value="Genomic_DNA"/>
</dbReference>
<gene>
    <name evidence="5" type="ORF">LTR16_000324</name>
</gene>
<dbReference type="Gene3D" id="3.40.50.300">
    <property type="entry name" value="P-loop containing nucleotide triphosphate hydrolases"/>
    <property type="match status" value="2"/>
</dbReference>
<feature type="domain" description="ABC transporter" evidence="4">
    <location>
        <begin position="441"/>
        <end position="746"/>
    </location>
</feature>
<evidence type="ECO:0000256" key="1">
    <source>
        <dbReference type="ARBA" id="ARBA00022741"/>
    </source>
</evidence>
<evidence type="ECO:0000256" key="2">
    <source>
        <dbReference type="ARBA" id="ARBA00022840"/>
    </source>
</evidence>
<keyword evidence="6" id="KW-1185">Reference proteome</keyword>
<dbReference type="Proteomes" id="UP001357485">
    <property type="component" value="Unassembled WGS sequence"/>
</dbReference>
<feature type="compositionally biased region" description="Polar residues" evidence="3">
    <location>
        <begin position="45"/>
        <end position="63"/>
    </location>
</feature>
<reference evidence="5 6" key="1">
    <citation type="submission" date="2023-08" db="EMBL/GenBank/DDBJ databases">
        <title>Black Yeasts Isolated from many extreme environments.</title>
        <authorList>
            <person name="Coleine C."/>
            <person name="Stajich J.E."/>
            <person name="Selbmann L."/>
        </authorList>
    </citation>
    <scope>NUCLEOTIDE SEQUENCE [LARGE SCALE GENOMIC DNA]</scope>
    <source>
        <strain evidence="5 6">CCFEE 536</strain>
    </source>
</reference>
<comment type="caution">
    <text evidence="5">The sequence shown here is derived from an EMBL/GenBank/DDBJ whole genome shotgun (WGS) entry which is preliminary data.</text>
</comment>
<evidence type="ECO:0000259" key="4">
    <source>
        <dbReference type="PROSITE" id="PS50893"/>
    </source>
</evidence>
<dbReference type="InterPro" id="IPR050334">
    <property type="entry name" value="Molybdenum_import_ModC"/>
</dbReference>
<feature type="compositionally biased region" description="Basic and acidic residues" evidence="3">
    <location>
        <begin position="405"/>
        <end position="415"/>
    </location>
</feature>
<feature type="domain" description="ABC transporter" evidence="4">
    <location>
        <begin position="83"/>
        <end position="329"/>
    </location>
</feature>
<dbReference type="SUPFAM" id="SSF52540">
    <property type="entry name" value="P-loop containing nucleoside triphosphate hydrolases"/>
    <property type="match status" value="2"/>
</dbReference>
<feature type="region of interest" description="Disordered" evidence="3">
    <location>
        <begin position="45"/>
        <end position="65"/>
    </location>
</feature>
<protein>
    <recommendedName>
        <fullName evidence="4">ABC transporter domain-containing protein</fullName>
    </recommendedName>
</protein>
<organism evidence="5 6">
    <name type="scientific">Cryomyces antarcticus</name>
    <dbReference type="NCBI Taxonomy" id="329879"/>
    <lineage>
        <taxon>Eukaryota</taxon>
        <taxon>Fungi</taxon>
        <taxon>Dikarya</taxon>
        <taxon>Ascomycota</taxon>
        <taxon>Pezizomycotina</taxon>
        <taxon>Dothideomycetes</taxon>
        <taxon>Dothideomycetes incertae sedis</taxon>
        <taxon>Cryomyces</taxon>
    </lineage>
</organism>
<feature type="region of interest" description="Disordered" evidence="3">
    <location>
        <begin position="403"/>
        <end position="431"/>
    </location>
</feature>
<keyword evidence="1" id="KW-0547">Nucleotide-binding</keyword>
<dbReference type="InterPro" id="IPR003593">
    <property type="entry name" value="AAA+_ATPase"/>
</dbReference>
<dbReference type="InterPro" id="IPR027417">
    <property type="entry name" value="P-loop_NTPase"/>
</dbReference>
<evidence type="ECO:0000313" key="5">
    <source>
        <dbReference type="EMBL" id="KAK5257545.1"/>
    </source>
</evidence>
<dbReference type="PANTHER" id="PTHR43514:SF4">
    <property type="entry name" value="ABC TRANSPORTER I FAMILY MEMBER 10"/>
    <property type="match status" value="1"/>
</dbReference>
<name>A0ABR0M1R9_9PEZI</name>
<dbReference type="PROSITE" id="PS50893">
    <property type="entry name" value="ABC_TRANSPORTER_2"/>
    <property type="match status" value="2"/>
</dbReference>
<dbReference type="PANTHER" id="PTHR43514">
    <property type="entry name" value="ABC TRANSPORTER I FAMILY MEMBER 10"/>
    <property type="match status" value="1"/>
</dbReference>
<accession>A0ABR0M1R9</accession>
<sequence>MRKPPVHRSILQAARKARDRAAATTKHTALVDISNATFYRRHPSTLVSQSQPPLQPHLATSQEAHADNPPLFPALTFSLPAVSKPAQIWSVLGLSNLARTAFLHVLQGHYLCFPPTARTYPYLNSDKIATKDPRLRFPDHAVQYVGFDAERGGLGGTNIQGAHLSARYESRREDTDFSLSDYLTGHMELNATEASGRSKREEVLDALLLKRVVRDLKLEKLMETPVSQLSNGQTRRARIAKALMNKPELLLVDGPFMGLDPPTVRVIASLLKGLAETHSPRLVLSLRLQDSIPLWVTHLMIVDKDCNVMYQGPREEVLGRLRNLRSGEPSDRELVRLLFQSGSLGRDTSHMAPKRARQYHSMFAAFSQGTRYTAEARHEFGTLSQDETKTRLEEAALFERVAKRHTADNHSESKSKISGVSRDASQSGSGEPLVEMSGVVIRYGSQTVIGDWTQGGKTGPGLWWTIRRGERWGVFGPNGSGKTTLLSLMTSDHPQTYSAPIKLFGRSRLPTPGAPGISLFDIQSRIGHSSPEVHAFFPRHLSVRRTLESAWADAPLSKPILSTEDDALIDRCLYWFRAELNPALGMTEAQKEEAFRKSLLVDNVGESGFGSQTSRRTETRWRRELRDLEVDGLDWAEEMRFSDLSFSAQRVALFLRAIVRSPDLVILDEAFSGMDATARDRCMLFLSHGECIARYLKPVYKNEKKGLTRRPKLLESDLSRFGLVKFSGLKPEQALLVVSHTREDLPSCISEWIRLPEPGEGTPPRMRHLGAPDMVGYKTWKEIWGG</sequence>
<evidence type="ECO:0000256" key="3">
    <source>
        <dbReference type="SAM" id="MobiDB-lite"/>
    </source>
</evidence>
<keyword evidence="2" id="KW-0067">ATP-binding</keyword>
<proteinExistence type="predicted"/>